<evidence type="ECO:0000259" key="3">
    <source>
        <dbReference type="PROSITE" id="PS50115"/>
    </source>
</evidence>
<feature type="domain" description="EF-hand" evidence="4">
    <location>
        <begin position="525"/>
        <end position="553"/>
    </location>
</feature>
<dbReference type="InterPro" id="IPR038508">
    <property type="entry name" value="ArfGAP_dom_sf"/>
</dbReference>
<evidence type="ECO:0000313" key="6">
    <source>
        <dbReference type="Proteomes" id="UP000601435"/>
    </source>
</evidence>
<evidence type="ECO:0000256" key="2">
    <source>
        <dbReference type="SAM" id="MobiDB-lite"/>
    </source>
</evidence>
<dbReference type="PRINTS" id="PR00405">
    <property type="entry name" value="REVINTRACTNG"/>
</dbReference>
<keyword evidence="1" id="KW-0863">Zinc-finger</keyword>
<organism evidence="5 6">
    <name type="scientific">Symbiodinium necroappetens</name>
    <dbReference type="NCBI Taxonomy" id="1628268"/>
    <lineage>
        <taxon>Eukaryota</taxon>
        <taxon>Sar</taxon>
        <taxon>Alveolata</taxon>
        <taxon>Dinophyceae</taxon>
        <taxon>Suessiales</taxon>
        <taxon>Symbiodiniaceae</taxon>
        <taxon>Symbiodinium</taxon>
    </lineage>
</organism>
<dbReference type="SUPFAM" id="SSF48452">
    <property type="entry name" value="TPR-like"/>
    <property type="match status" value="1"/>
</dbReference>
<proteinExistence type="predicted"/>
<dbReference type="Pfam" id="PF01412">
    <property type="entry name" value="ArfGap"/>
    <property type="match status" value="1"/>
</dbReference>
<dbReference type="GO" id="GO:0005096">
    <property type="term" value="F:GTPase activator activity"/>
    <property type="evidence" value="ECO:0007669"/>
    <property type="project" value="InterPro"/>
</dbReference>
<evidence type="ECO:0000313" key="5">
    <source>
        <dbReference type="EMBL" id="CAE7860037.1"/>
    </source>
</evidence>
<dbReference type="InterPro" id="IPR018247">
    <property type="entry name" value="EF_Hand_1_Ca_BS"/>
</dbReference>
<accession>A0A813A9Q1</accession>
<dbReference type="InterPro" id="IPR002048">
    <property type="entry name" value="EF_hand_dom"/>
</dbReference>
<dbReference type="PANTHER" id="PTHR46085">
    <property type="entry name" value="ARFGAP/RECO-RELATED"/>
    <property type="match status" value="1"/>
</dbReference>
<keyword evidence="6" id="KW-1185">Reference proteome</keyword>
<dbReference type="InterPro" id="IPR011990">
    <property type="entry name" value="TPR-like_helical_dom_sf"/>
</dbReference>
<dbReference type="Gene3D" id="1.10.220.150">
    <property type="entry name" value="Arf GTPase activating protein"/>
    <property type="match status" value="1"/>
</dbReference>
<dbReference type="Gene3D" id="1.25.40.10">
    <property type="entry name" value="Tetratricopeptide repeat domain"/>
    <property type="match status" value="1"/>
</dbReference>
<dbReference type="PROSITE" id="PS50222">
    <property type="entry name" value="EF_HAND_2"/>
    <property type="match status" value="1"/>
</dbReference>
<dbReference type="OrthoDB" id="442284at2759"/>
<protein>
    <submittedName>
        <fullName evidence="5">AGD14 protein</fullName>
    </submittedName>
</protein>
<dbReference type="InterPro" id="IPR001164">
    <property type="entry name" value="ArfGAP_dom"/>
</dbReference>
<dbReference type="CDD" id="cd08838">
    <property type="entry name" value="ArfGap_AGFG"/>
    <property type="match status" value="1"/>
</dbReference>
<dbReference type="SMART" id="SM00105">
    <property type="entry name" value="ArfGap"/>
    <property type="match status" value="1"/>
</dbReference>
<keyword evidence="1" id="KW-0479">Metal-binding</keyword>
<dbReference type="PROSITE" id="PS00018">
    <property type="entry name" value="EF_HAND_1"/>
    <property type="match status" value="1"/>
</dbReference>
<dbReference type="EMBL" id="CAJNJA010056808">
    <property type="protein sequence ID" value="CAE7860037.1"/>
    <property type="molecule type" value="Genomic_DNA"/>
</dbReference>
<reference evidence="5" key="1">
    <citation type="submission" date="2021-02" db="EMBL/GenBank/DDBJ databases">
        <authorList>
            <person name="Dougan E. K."/>
            <person name="Rhodes N."/>
            <person name="Thang M."/>
            <person name="Chan C."/>
        </authorList>
    </citation>
    <scope>NUCLEOTIDE SEQUENCE</scope>
</reference>
<sequence length="1846" mass="202822">MAGVKKVSEKNLLDRIRAFQRSDKANKKCADCTEVGPTYVCLSFATFVCTTCGGLHREFSHKVKGISVSKWTVEEVEDIERGGNAKDAEKFLASWDPRDFQEPDSTDQAKCRDFIKMKYIEKLLGMGIVMKEIALNSLVIVTVQVATGAPEKETTAETDVPTTIWIREEIASGNAEDPMTILETQMTIEIVAYRDKEEIGRNRRDPDWNDDERGKIAEIEITGSRERFEDDGDRRQSAGREPGRNQRSDNDFFPDGMQAPPAAQRGAGEQSSADWGDFSGAGLLDLDLDFTQAPQAAPAPVSQAPQEVQVVTTARYSAFDDLCDPPSSAAVQAYAAHGDADGSAVPGVPGQQMPQMPMLTPQQMQQMSPEQLMQWQMTMQNQMQMMMQIMQSKQGNSVGQMPLLLPLRLRKSMLQVVEDAVSVRLLQLRPMQLRLSLRTPSGFSEQSVSRFAFPNAVVQSYGAAQIKRAAGSNAFPRVTSASLCTWLKFKTVRASSVRRLARAEDVLAKVKDAGGTGSTGNGNSDLFGRIDANNDGVVSREEFERAMAMQAQGDPTLTMSAPTNTQLDISTLEPVLTRTRDPIRSQKGVHTIQGQIHTQKIEVPSERGPYTNIQTIHARTMMTKEEAEAVYVTGATTEVDVAPQEVRVVEENLVPGELTQHIVEVPTIQEIITEQEVPEVQIVKRFKQVAEDGQLVDLPGPGAPQPAPAPQMTLPPITVQAAPVPAPAPAPVAAAPAPAPAPATAPAPALLDAPAEPMQAPVLTQTTPSVAAPIVGQVVQAPPIFVMVAPPVFLDAVPYKEGPKPGQPIVEKPVIIPKERVVHQQVEEVVEVPVPVVQEEIVHVPKVITATRQKQVAVEQIVDIPVHQEQVEIVQVPKIVEQRQRTVMNQVEEVVEVPVPVTQEEVVHVPVVKTATRQRQVHVEEIVDVPIIQEQVETVHVPKVVQQRRLFQTQVEEVVEVPVPINQEEIVHVPKVMEQERVTNFHVEEWVDIPIESRVEKIVHVPVIHEEQRIVQNPIEVVVEVPQPQVVVKVVEVPKITVEEKIIKVPKITHTVVDTVVQNQLQVVEVEKPTVVHKTVQRKKPVIHEEIVVIPKVSKTPQAVPQPMPQMAPPAEPEAVAFPAAVAEPMQSLAPEEPPSEPMEPYEMEVPQIEWIDKVVEVPVQKIVEVPQPMVVQKEVEVPVVEYVDQEVELPQVAHRHVPMVNVVQKTVEVPQVEYVDNVVEVPVQKQVMVPQVTTIQKHVEVPQVEYVDQEVEVPVQKYRHVPQVQVKQHTVEVPQVEWIDEEVQVPIQKQVHVPVVNTSQRAVEIPQIEYVDRHVHIPIQKARHVGVTSQVDRAVEVSVIETLEKVVDVPVIKQVTVPTTQTIEKIVEVPFIQTVEKIVEIPMGGDTKTGVTRVTQVNLEPIRQKMDENVVQQVLAGPPLPAEMRSAQVVMASAWLSYGSSVSGLTVPHFDANGEIQSQQSTAAMAPQDERAKELLLEAKRLVGQLKAFEALAPAQEALGIFRELNDQVSIAQALRPVLIAQLTRGELKPEEALTKVKEEAAKVKRTARDGRRAEAAMQVTLAAVQLAKAEPVKAVVAAADAEAYFQREEDYPALADVLLEVVAPAHLQRGDGQKAMDAANLVLDVAQKVKDPEVEARAWGLVAAGRFAASAEDATEAARKALDLFRKLGSRVGEAQMLIELARGQLARQDALAALASAREALKVAREAGSWAQAGKASEAMVEAQLQAGQPQAAHEEAEEQLRWISEVTPDYSSKKGLASAMSAVVVATAVFKGGDAGLEVVKSYAGHLERHHRMFRILHGDCAPPVLLRQIHSFFSIIVLMSNSTSLHCGSSWNPIARL</sequence>
<feature type="region of interest" description="Disordered" evidence="2">
    <location>
        <begin position="201"/>
        <end position="278"/>
    </location>
</feature>
<keyword evidence="1" id="KW-0862">Zinc</keyword>
<dbReference type="InterPro" id="IPR044820">
    <property type="entry name" value="AGD14-like"/>
</dbReference>
<dbReference type="Proteomes" id="UP000601435">
    <property type="component" value="Unassembled WGS sequence"/>
</dbReference>
<name>A0A813A9Q1_9DINO</name>
<dbReference type="GO" id="GO:0008270">
    <property type="term" value="F:zinc ion binding"/>
    <property type="evidence" value="ECO:0007669"/>
    <property type="project" value="UniProtKB-KW"/>
</dbReference>
<dbReference type="InterPro" id="IPR037278">
    <property type="entry name" value="ARFGAP/RecO"/>
</dbReference>
<comment type="caution">
    <text evidence="5">The sequence shown here is derived from an EMBL/GenBank/DDBJ whole genome shotgun (WGS) entry which is preliminary data.</text>
</comment>
<dbReference type="SUPFAM" id="SSF57863">
    <property type="entry name" value="ArfGap/RecO-like zinc finger"/>
    <property type="match status" value="1"/>
</dbReference>
<dbReference type="PROSITE" id="PS50115">
    <property type="entry name" value="ARFGAP"/>
    <property type="match status" value="1"/>
</dbReference>
<feature type="domain" description="Arf-GAP" evidence="3">
    <location>
        <begin position="10"/>
        <end position="123"/>
    </location>
</feature>
<evidence type="ECO:0000259" key="4">
    <source>
        <dbReference type="PROSITE" id="PS50222"/>
    </source>
</evidence>
<evidence type="ECO:0000256" key="1">
    <source>
        <dbReference type="PROSITE-ProRule" id="PRU00288"/>
    </source>
</evidence>
<feature type="compositionally biased region" description="Basic and acidic residues" evidence="2">
    <location>
        <begin position="201"/>
        <end position="250"/>
    </location>
</feature>
<dbReference type="GO" id="GO:0005509">
    <property type="term" value="F:calcium ion binding"/>
    <property type="evidence" value="ECO:0007669"/>
    <property type="project" value="InterPro"/>
</dbReference>
<gene>
    <name evidence="5" type="primary">AGD14</name>
    <name evidence="5" type="ORF">SNEC2469_LOCUS27202</name>
</gene>